<evidence type="ECO:0000313" key="1">
    <source>
        <dbReference type="EMBL" id="AYQ54325.1"/>
    </source>
</evidence>
<dbReference type="EMBL" id="CP017686">
    <property type="protein sequence ID" value="AYQ54325.1"/>
    <property type="molecule type" value="Genomic_DNA"/>
</dbReference>
<gene>
    <name evidence="1" type="ORF">BKD89_00620</name>
</gene>
<reference evidence="1 2" key="1">
    <citation type="submission" date="2016-10" db="EMBL/GenBank/DDBJ databases">
        <title>Complete genome of the TMA-utilizing, human hosted archaeon Methanomethylophilus alvus Gen. nov, sp. nov., strain Mx-05, derived from a pure culture.</title>
        <authorList>
            <person name="Brugere J.-F."/>
            <person name="Ben Hania W."/>
            <person name="Chaudhary P.P."/>
            <person name="Gaci N."/>
            <person name="Borrel G."/>
            <person name="Cao Van Tuat L."/>
            <person name="Fardeau M.-L."/>
            <person name="Harris H.M.B."/>
            <person name="O'Toole P.W."/>
            <person name="Ollivier B."/>
        </authorList>
    </citation>
    <scope>NUCLEOTIDE SEQUENCE [LARGE SCALE GENOMIC DNA]</scope>
    <source>
        <strain evidence="1 2">Mx-05</strain>
    </source>
</reference>
<name>A0A3G3IEV3_9ARCH</name>
<dbReference type="Proteomes" id="UP000273278">
    <property type="component" value="Chromosome"/>
</dbReference>
<sequence length="64" mass="7526">MYSHYEIANLPDSDLRDIFLQVSSEMNIPPSLIEKDFWVSLMLKYLYSDSPRKHRLLFKGSTST</sequence>
<proteinExistence type="predicted"/>
<organism evidence="1 2">
    <name type="scientific">Methanomethylophilus alvi</name>
    <dbReference type="NCBI Taxonomy" id="1291540"/>
    <lineage>
        <taxon>Archaea</taxon>
        <taxon>Methanobacteriati</taxon>
        <taxon>Thermoplasmatota</taxon>
        <taxon>Thermoplasmata</taxon>
        <taxon>Methanomassiliicoccales</taxon>
        <taxon>Methanomethylophilaceae</taxon>
        <taxon>Methanomethylophilus</taxon>
    </lineage>
</organism>
<evidence type="ECO:0000313" key="2">
    <source>
        <dbReference type="Proteomes" id="UP000273278"/>
    </source>
</evidence>
<protein>
    <submittedName>
        <fullName evidence="1">Uncharacterized protein</fullName>
    </submittedName>
</protein>
<accession>A0A3G3IEV3</accession>
<dbReference type="AlphaFoldDB" id="A0A3G3IEV3"/>